<dbReference type="EMBL" id="CP000478">
    <property type="protein sequence ID" value="ABK16794.1"/>
    <property type="molecule type" value="Genomic_DNA"/>
</dbReference>
<dbReference type="SUPFAM" id="SSF53800">
    <property type="entry name" value="Chelatase"/>
    <property type="match status" value="1"/>
</dbReference>
<dbReference type="STRING" id="335543.Sfum_1101"/>
<evidence type="ECO:0000256" key="1">
    <source>
        <dbReference type="PIRSR" id="PIRSR033579-1"/>
    </source>
</evidence>
<dbReference type="Proteomes" id="UP000001784">
    <property type="component" value="Chromosome"/>
</dbReference>
<dbReference type="Gene3D" id="3.40.50.1400">
    <property type="match status" value="2"/>
</dbReference>
<dbReference type="GO" id="GO:0046872">
    <property type="term" value="F:metal ion binding"/>
    <property type="evidence" value="ECO:0007669"/>
    <property type="project" value="UniProtKB-KW"/>
</dbReference>
<reference evidence="3 4" key="1">
    <citation type="submission" date="2006-10" db="EMBL/GenBank/DDBJ databases">
        <title>Complete sequence of Syntrophobacter fumaroxidans MPOB.</title>
        <authorList>
            <consortium name="US DOE Joint Genome Institute"/>
            <person name="Copeland A."/>
            <person name="Lucas S."/>
            <person name="Lapidus A."/>
            <person name="Barry K."/>
            <person name="Detter J.C."/>
            <person name="Glavina del Rio T."/>
            <person name="Hammon N."/>
            <person name="Israni S."/>
            <person name="Pitluck S."/>
            <person name="Goltsman E.G."/>
            <person name="Martinez M."/>
            <person name="Schmutz J."/>
            <person name="Larimer F."/>
            <person name="Land M."/>
            <person name="Hauser L."/>
            <person name="Kyrpides N."/>
            <person name="Kim E."/>
            <person name="Boone D.R."/>
            <person name="Brockman F."/>
            <person name="Culley D."/>
            <person name="Ferry J."/>
            <person name="Gunsalus R."/>
            <person name="McInerney M.J."/>
            <person name="Morrison M."/>
            <person name="Plugge C."/>
            <person name="Rohlin L."/>
            <person name="Scholten J."/>
            <person name="Sieber J."/>
            <person name="Stams A.J.M."/>
            <person name="Worm P."/>
            <person name="Henstra A.M."/>
            <person name="Richardson P."/>
        </authorList>
    </citation>
    <scope>NUCLEOTIDE SEQUENCE [LARGE SCALE GENOMIC DNA]</scope>
    <source>
        <strain evidence="4">DSM 10017 / MPOB</strain>
    </source>
</reference>
<dbReference type="HOGENOM" id="CLU_036584_1_0_7"/>
<dbReference type="KEGG" id="sfu:Sfum_1101"/>
<dbReference type="GO" id="GO:0019251">
    <property type="term" value="P:anaerobic cobalamin biosynthetic process"/>
    <property type="evidence" value="ECO:0007669"/>
    <property type="project" value="InterPro"/>
</dbReference>
<proteinExistence type="predicted"/>
<dbReference type="InterPro" id="IPR010388">
    <property type="entry name" value="Anaerobic_Co-chelatase"/>
</dbReference>
<keyword evidence="2" id="KW-0479">Metal-binding</keyword>
<dbReference type="PANTHER" id="PTHR33542">
    <property type="entry name" value="SIROHYDROCHLORIN FERROCHELATASE, CHLOROPLASTIC"/>
    <property type="match status" value="1"/>
</dbReference>
<dbReference type="Pfam" id="PF06180">
    <property type="entry name" value="CbiK"/>
    <property type="match status" value="1"/>
</dbReference>
<dbReference type="CDD" id="cd03412">
    <property type="entry name" value="CbiK_N"/>
    <property type="match status" value="1"/>
</dbReference>
<keyword evidence="3" id="KW-0456">Lyase</keyword>
<keyword evidence="4" id="KW-1185">Reference proteome</keyword>
<keyword evidence="2" id="KW-0170">Cobalt</keyword>
<dbReference type="PANTHER" id="PTHR33542:SF3">
    <property type="entry name" value="SIROHYDROCHLORIN FERROCHELATASE, CHLOROPLASTIC"/>
    <property type="match status" value="1"/>
</dbReference>
<name>A0LH92_SYNFM</name>
<dbReference type="InParanoid" id="A0LH92"/>
<protein>
    <submittedName>
        <fullName evidence="3">Anaerobic cobaltochelatase</fullName>
        <ecNumber evidence="3">4.99.1.3</ecNumber>
    </submittedName>
</protein>
<evidence type="ECO:0000313" key="3">
    <source>
        <dbReference type="EMBL" id="ABK16794.1"/>
    </source>
</evidence>
<gene>
    <name evidence="3" type="ordered locus">Sfum_1101</name>
</gene>
<accession>A0LH92</accession>
<dbReference type="EC" id="4.99.1.3" evidence="3"/>
<evidence type="ECO:0000313" key="4">
    <source>
        <dbReference type="Proteomes" id="UP000001784"/>
    </source>
</evidence>
<dbReference type="AlphaFoldDB" id="A0LH92"/>
<feature type="active site" description="Proton acceptor" evidence="1">
    <location>
        <position position="179"/>
    </location>
</feature>
<organism evidence="3 4">
    <name type="scientific">Syntrophobacter fumaroxidans (strain DSM 10017 / MPOB)</name>
    <dbReference type="NCBI Taxonomy" id="335543"/>
    <lineage>
        <taxon>Bacteria</taxon>
        <taxon>Pseudomonadati</taxon>
        <taxon>Thermodesulfobacteriota</taxon>
        <taxon>Syntrophobacteria</taxon>
        <taxon>Syntrophobacterales</taxon>
        <taxon>Syntrophobacteraceae</taxon>
        <taxon>Syntrophobacter</taxon>
    </lineage>
</organism>
<feature type="binding site" evidence="2">
    <location>
        <position position="179"/>
    </location>
    <ligand>
        <name>Co(2+)</name>
        <dbReference type="ChEBI" id="CHEBI:48828"/>
    </ligand>
</feature>
<dbReference type="InterPro" id="IPR050963">
    <property type="entry name" value="Sirohydro_Cobaltochel/CbiX"/>
</dbReference>
<sequence length="294" mass="32470" precursor="true">MQTPWFLMSALMMLGPFASERSFVSGGGRDRPARRAILLVAFGTSVPEAQKSFDRIQDGVEAAFPGVEVRWAYTSRVIRAKAASRGRRLDSPETALAKLMDDGYTHVALLSLHVIPGKEFHELYRNARLFGDMAGGFEKIEIAMPLIASHEDTLRVARALIRRIPGERKPEDAVVFAGHGTGKHPADAVYGAMDRVLKEEARNVFVATVQGYPSIGDVVPKLAEQKVRRAWLIPFMTVAGDHVRNDISGDKPDSWKSLLAKNGIACETVFSGLGEYPEVVEVWIDHLREAYAKL</sequence>
<dbReference type="CDD" id="cd03413">
    <property type="entry name" value="CbiK_C"/>
    <property type="match status" value="1"/>
</dbReference>
<dbReference type="GO" id="GO:0016852">
    <property type="term" value="F:sirohydrochlorin cobaltochelatase activity"/>
    <property type="evidence" value="ECO:0007669"/>
    <property type="project" value="UniProtKB-EC"/>
</dbReference>
<evidence type="ECO:0000256" key="2">
    <source>
        <dbReference type="PIRSR" id="PIRSR033579-3"/>
    </source>
</evidence>
<feature type="binding site" evidence="2">
    <location>
        <position position="242"/>
    </location>
    <ligand>
        <name>Co(2+)</name>
        <dbReference type="ChEBI" id="CHEBI:48828"/>
    </ligand>
</feature>
<dbReference type="RefSeq" id="WP_011697965.1">
    <property type="nucleotide sequence ID" value="NC_008554.1"/>
</dbReference>
<dbReference type="eggNOG" id="COG4822">
    <property type="taxonomic scope" value="Bacteria"/>
</dbReference>
<dbReference type="PIRSF" id="PIRSF033579">
    <property type="entry name" value="Anaer_Co_chel"/>
    <property type="match status" value="1"/>
</dbReference>